<dbReference type="AlphaFoldDB" id="A0AA38GY72"/>
<organism evidence="1 2">
    <name type="scientific">Taxus chinensis</name>
    <name type="common">Chinese yew</name>
    <name type="synonym">Taxus wallichiana var. chinensis</name>
    <dbReference type="NCBI Taxonomy" id="29808"/>
    <lineage>
        <taxon>Eukaryota</taxon>
        <taxon>Viridiplantae</taxon>
        <taxon>Streptophyta</taxon>
        <taxon>Embryophyta</taxon>
        <taxon>Tracheophyta</taxon>
        <taxon>Spermatophyta</taxon>
        <taxon>Pinopsida</taxon>
        <taxon>Pinidae</taxon>
        <taxon>Conifers II</taxon>
        <taxon>Cupressales</taxon>
        <taxon>Taxaceae</taxon>
        <taxon>Taxus</taxon>
    </lineage>
</organism>
<name>A0AA38GY72_TAXCH</name>
<keyword evidence="2" id="KW-1185">Reference proteome</keyword>
<sequence length="165" mass="19007">VSVKLVNLRNRDSSKLAMTGKLQDRVPYPWVKDLEKFNQGSKDNFIHNEMELHKDVLKWMRKDLSVIKESIKGLKNKKDGSSFDDQQWQSMAARMTKLEEDYNPLLQKLTNISSLNKLLVDSIIMQANMLSSFLLAQQDPPLCLRKKLVLRNAIFSSLGNNWSPS</sequence>
<proteinExistence type="predicted"/>
<feature type="non-terminal residue" evidence="1">
    <location>
        <position position="1"/>
    </location>
</feature>
<evidence type="ECO:0000313" key="2">
    <source>
        <dbReference type="Proteomes" id="UP000824469"/>
    </source>
</evidence>
<protein>
    <submittedName>
        <fullName evidence="1">Uncharacterized protein</fullName>
    </submittedName>
</protein>
<evidence type="ECO:0000313" key="1">
    <source>
        <dbReference type="EMBL" id="KAH9329530.1"/>
    </source>
</evidence>
<dbReference type="Proteomes" id="UP000824469">
    <property type="component" value="Unassembled WGS sequence"/>
</dbReference>
<reference evidence="1 2" key="1">
    <citation type="journal article" date="2021" name="Nat. Plants">
        <title>The Taxus genome provides insights into paclitaxel biosynthesis.</title>
        <authorList>
            <person name="Xiong X."/>
            <person name="Gou J."/>
            <person name="Liao Q."/>
            <person name="Li Y."/>
            <person name="Zhou Q."/>
            <person name="Bi G."/>
            <person name="Li C."/>
            <person name="Du R."/>
            <person name="Wang X."/>
            <person name="Sun T."/>
            <person name="Guo L."/>
            <person name="Liang H."/>
            <person name="Lu P."/>
            <person name="Wu Y."/>
            <person name="Zhang Z."/>
            <person name="Ro D.K."/>
            <person name="Shang Y."/>
            <person name="Huang S."/>
            <person name="Yan J."/>
        </authorList>
    </citation>
    <scope>NUCLEOTIDE SEQUENCE [LARGE SCALE GENOMIC DNA]</scope>
    <source>
        <strain evidence="1">Ta-2019</strain>
    </source>
</reference>
<gene>
    <name evidence="1" type="ORF">KI387_001638</name>
</gene>
<dbReference type="EMBL" id="JAHRHJ020000001">
    <property type="protein sequence ID" value="KAH9329530.1"/>
    <property type="molecule type" value="Genomic_DNA"/>
</dbReference>
<comment type="caution">
    <text evidence="1">The sequence shown here is derived from an EMBL/GenBank/DDBJ whole genome shotgun (WGS) entry which is preliminary data.</text>
</comment>
<accession>A0AA38GY72</accession>